<evidence type="ECO:0000256" key="2">
    <source>
        <dbReference type="ARBA" id="ARBA00022658"/>
    </source>
</evidence>
<dbReference type="InterPro" id="IPR007515">
    <property type="entry name" value="Mss4"/>
</dbReference>
<keyword evidence="2" id="KW-0344">Guanine-nucleotide releasing factor</keyword>
<dbReference type="InterPro" id="IPR011323">
    <property type="entry name" value="Mss4/transl-control_tumour"/>
</dbReference>
<dbReference type="PANTHER" id="PTHR13276:SF0">
    <property type="entry name" value="GUANINE NUCLEOTIDE EXCHANGE FACTOR MSS4"/>
    <property type="match status" value="1"/>
</dbReference>
<dbReference type="AlphaFoldDB" id="A0A9N9BBA8"/>
<accession>A0A9N9BBA8</accession>
<reference evidence="4" key="1">
    <citation type="submission" date="2021-06" db="EMBL/GenBank/DDBJ databases">
        <authorList>
            <person name="Kallberg Y."/>
            <person name="Tangrot J."/>
            <person name="Rosling A."/>
        </authorList>
    </citation>
    <scope>NUCLEOTIDE SEQUENCE</scope>
    <source>
        <strain evidence="4">IA702</strain>
    </source>
</reference>
<dbReference type="GO" id="GO:0016020">
    <property type="term" value="C:membrane"/>
    <property type="evidence" value="ECO:0007669"/>
    <property type="project" value="TreeGrafter"/>
</dbReference>
<dbReference type="PROSITE" id="PS51796">
    <property type="entry name" value="MSS4"/>
    <property type="match status" value="1"/>
</dbReference>
<dbReference type="GO" id="GO:0005829">
    <property type="term" value="C:cytosol"/>
    <property type="evidence" value="ECO:0007669"/>
    <property type="project" value="TreeGrafter"/>
</dbReference>
<dbReference type="Gene3D" id="2.170.150.10">
    <property type="entry name" value="Metal Binding Protein, Guanine Nucleotide Exchange Factor, Chain A"/>
    <property type="match status" value="1"/>
</dbReference>
<dbReference type="GO" id="GO:0015031">
    <property type="term" value="P:protein transport"/>
    <property type="evidence" value="ECO:0007669"/>
    <property type="project" value="UniProtKB-KW"/>
</dbReference>
<gene>
    <name evidence="4" type="ORF">POCULU_LOCUS5359</name>
</gene>
<comment type="caution">
    <text evidence="4">The sequence shown here is derived from an EMBL/GenBank/DDBJ whole genome shotgun (WGS) entry which is preliminary data.</text>
</comment>
<evidence type="ECO:0000256" key="1">
    <source>
        <dbReference type="ARBA" id="ARBA00022448"/>
    </source>
</evidence>
<dbReference type="FunFam" id="2.170.150.10:FF:000005">
    <property type="entry name" value="Guanine nucleotide exchange factor MSS4"/>
    <property type="match status" value="1"/>
</dbReference>
<sequence>MAKNASVPYKQFVESGNQLVVDDKRNAVNIYCSRPSCHSLIMRAKAGQLVERPKSKLNITDNDILAINDTSAEVEEMQQYWQLPNMMAFENIGFSNTVATGIKFLACADCDTGPLGYHDTINETECYVAVDRVEYATGT</sequence>
<keyword evidence="5" id="KW-1185">Reference proteome</keyword>
<dbReference type="SUPFAM" id="SSF51316">
    <property type="entry name" value="Mss4-like"/>
    <property type="match status" value="1"/>
</dbReference>
<dbReference type="GO" id="GO:0007264">
    <property type="term" value="P:small GTPase-mediated signal transduction"/>
    <property type="evidence" value="ECO:0007669"/>
    <property type="project" value="InterPro"/>
</dbReference>
<organism evidence="4 5">
    <name type="scientific">Paraglomus occultum</name>
    <dbReference type="NCBI Taxonomy" id="144539"/>
    <lineage>
        <taxon>Eukaryota</taxon>
        <taxon>Fungi</taxon>
        <taxon>Fungi incertae sedis</taxon>
        <taxon>Mucoromycota</taxon>
        <taxon>Glomeromycotina</taxon>
        <taxon>Glomeromycetes</taxon>
        <taxon>Paraglomerales</taxon>
        <taxon>Paraglomeraceae</taxon>
        <taxon>Paraglomus</taxon>
    </lineage>
</organism>
<evidence type="ECO:0000256" key="3">
    <source>
        <dbReference type="ARBA" id="ARBA00022927"/>
    </source>
</evidence>
<dbReference type="Proteomes" id="UP000789572">
    <property type="component" value="Unassembled WGS sequence"/>
</dbReference>
<proteinExistence type="predicted"/>
<evidence type="ECO:0000313" key="5">
    <source>
        <dbReference type="Proteomes" id="UP000789572"/>
    </source>
</evidence>
<dbReference type="GO" id="GO:0005085">
    <property type="term" value="F:guanyl-nucleotide exchange factor activity"/>
    <property type="evidence" value="ECO:0007669"/>
    <property type="project" value="UniProtKB-KW"/>
</dbReference>
<dbReference type="GO" id="GO:0008270">
    <property type="term" value="F:zinc ion binding"/>
    <property type="evidence" value="ECO:0007669"/>
    <property type="project" value="TreeGrafter"/>
</dbReference>
<keyword evidence="3" id="KW-0653">Protein transport</keyword>
<dbReference type="OrthoDB" id="30840at2759"/>
<dbReference type="PANTHER" id="PTHR13276">
    <property type="entry name" value="GUANINE NUCLEOTIDE EXCHANGE FACTOR MSS4"/>
    <property type="match status" value="1"/>
</dbReference>
<keyword evidence="1" id="KW-0813">Transport</keyword>
<dbReference type="InterPro" id="IPR011057">
    <property type="entry name" value="Mss4-like_sf"/>
</dbReference>
<evidence type="ECO:0000313" key="4">
    <source>
        <dbReference type="EMBL" id="CAG8557876.1"/>
    </source>
</evidence>
<protein>
    <submittedName>
        <fullName evidence="4">9982_t:CDS:1</fullName>
    </submittedName>
</protein>
<dbReference type="EMBL" id="CAJVPJ010000809">
    <property type="protein sequence ID" value="CAG8557876.1"/>
    <property type="molecule type" value="Genomic_DNA"/>
</dbReference>
<name>A0A9N9BBA8_9GLOM</name>
<dbReference type="GO" id="GO:0006892">
    <property type="term" value="P:post-Golgi vesicle-mediated transport"/>
    <property type="evidence" value="ECO:0007669"/>
    <property type="project" value="TreeGrafter"/>
</dbReference>
<dbReference type="Pfam" id="PF04421">
    <property type="entry name" value="Mss4"/>
    <property type="match status" value="1"/>
</dbReference>